<dbReference type="GO" id="GO:0098794">
    <property type="term" value="C:postsynapse"/>
    <property type="evidence" value="ECO:0007669"/>
    <property type="project" value="TreeGrafter"/>
</dbReference>
<feature type="domain" description="Calx-beta" evidence="5">
    <location>
        <begin position="1093"/>
        <end position="1199"/>
    </location>
</feature>
<evidence type="ECO:0000313" key="6">
    <source>
        <dbReference type="EMBL" id="CAI8026686.1"/>
    </source>
</evidence>
<gene>
    <name evidence="6" type="ORF">GBAR_LOCUS15309</name>
</gene>
<dbReference type="SMART" id="SM00237">
    <property type="entry name" value="Calx_beta"/>
    <property type="match status" value="17"/>
</dbReference>
<feature type="domain" description="Calx-beta" evidence="5">
    <location>
        <begin position="1216"/>
        <end position="1321"/>
    </location>
</feature>
<dbReference type="GO" id="GO:0005432">
    <property type="term" value="F:calcium:sodium antiporter activity"/>
    <property type="evidence" value="ECO:0007669"/>
    <property type="project" value="TreeGrafter"/>
</dbReference>
<dbReference type="InterPro" id="IPR003644">
    <property type="entry name" value="Calx_beta"/>
</dbReference>
<feature type="domain" description="Calx-beta" evidence="5">
    <location>
        <begin position="2051"/>
        <end position="2156"/>
    </location>
</feature>
<sequence>MTVRHWFSFNNLRPRVAAASVAVVEISALTNVPENVSLLRVCLNVRTPGPRLSCPVAFQFTVSIIKEDGTTDAADYDKSIVDVTFSPCDARECVDVPIIDDCSLERDETFTLLLEPEMRLTDRIIVNGSLTVTIEDDDNTFIEMEHAEYKVFENASQIEVCAVIRPAGCKPSIEFPVRIVTRPDSAEATGLSADYVSTETNLIFSSSINKACITIDILDNIQVEHLEEYFYVTLERVANTPGGVILTGNMAEVIIVDNDVAEMGFVMLAYTVREEDDQEVEICVEVKSPDTIECPVVHPLEFIVTVTGITATEGEDYVDPGYDEDNPFRYDACAQEHCFTIEIKNNDEDMIEKFNVTLEFSSGGVTAVTFQQDIATVTIIDEDFSIVLFSMKPYVVDEGVDSGKVRVCASVVPLVDFDFSVNFTTIEEGSTAVVGEDYTAANATLQFRAGSRVQCMDVPILDDCILEELEFFKLELDNFEPEDRRSRVSVDGGGSKVKITDEQTIYVSLDGPRIVFEGAGTVNICVIIQNDEEGRPCSRDRDFNITFFTAFDSADGEDFVAVDGLQLTFQAFQNRACTSVTINDDDMLEQTESFFARINITHPHSHITLGIPSVEITIVNDDEATVGLENTTYTVMENELKLYVCVVVNAPLVDCPIVFPFELLFVATAATAFQGSDYRVRDPTLRFGACAMRQCLTVDIIDNNLIEDAETFNLTLIHLPRGSTDDITLHPTVATVTIEDEDMVIVAFDRTEYSVQETSGSLTICARVVSPGVSCPVTTPLSLTLYVYDRTAVNNSDYVAYRIQTIEFARCSRSACAPRRITFVNNPYDVEVENVETFDLLLTSNFPRVRPDPFIAEVIIHDDSEKAYIRLEQRTFTVTEGVDAAVNICAEIYDPTPDRSSCPVVFHFDINLSVHGEDFPMIFGPCSRRACVSIPIDDDEQLELTKTYTYRLEGAYDLDRRIIIHTAIGTLTVIDDPTDEAVLKLDKVAYIVEEENITITVCVEVDSPAIDTPIDFSFSVLLNTIDGTAVSTYRGDFGALRRRSLYFSVRETRECYNIAITNDDTQEDTETFTVTVSRTYSLDPRIRLEDNVAVVSIVDADIATVEFERTVYIVREKAGQVQLCVAITSRHSYCPVGYDFSLILGADGEDGGANQEDYVSQDTMGDLIIEACHRRQCFSVGIVDTKEVEEEEDFDISLMRNDQLDPLIKIGSRNKTSVTIIDDDTATFGLTEAEYRVDEGHTLTETVCVELLEESGDCVVPFSINVIFNTRDISADSPEDYEALVAVMVRVPPCISLVCVNIETVTDELIEGDEKLYVSLTRGINWDSRILLNHSHSEVTIEDDDAARVTIQNSNYRVSEADRRVTICAQVRNPFPVSPDCELDFSFSVRLVPIAVTAGPSDYGSSATMYFARCTNVACATISIRDDSFMEKAEEEFIVSLQSANTDTRLRVSARTSTVQTTDDDDIAIWLQYSAYTVEESSGRVQVCALINGTSDINSTVRLATISDTAGTGTPSDFDSESHSVTFKPRISRQCVYFNITDDNIVEEREYFNVSLGRTADLDDRVQLRQASTTIFILDDDTATFGLTEAEYRVEEGQTLTETVCVELLEKSGDCVVPFSIKVIFNTRDISADSPGDYEALSAVEARIPPCTSLVCVNIETVNDELVEGDENLYVSLTTGFSWDSRILLNRSLSEVTIEDDDAARVFIQNSNYRVSEADRRVTICAQVRTPFPVSADCELDFSFSVRLVPIAVTAGPSDYGSSATMYFARCANVACTTITIRDDSIMEKAEEEFIVSLQSANTDTRVRISARTRTVEIADDDDIAIWLQYIAYTVKESSGRVQVCALVNGTSDINSTVRLATISGTAGIGTPSDFDSESHSVTFKPRISRQCVYFNIRDDNIVEEREYFNVTLGRTADLDDRVQLRQTSTTIFILDDDTATFGLTEAEYRVEEGQTLTETVCVELLEKSGDCVVPFSIKVIFNTRDISADSPGDYEALSAVEARIPPCTSLVCVNIETVNDELIEGDENLYVSLTRGFSWDSRILLNRTHSEVTIEDDDSARVTIQNSNYRVNEADRRVAICAQVRSPFPVSADCELDFSFSVRLVPIARTAGPSDYGSSITLYFARCANVACTTISIRDDSIMEKVEEEFFVSLQRANTDTRVRASARTSTVQITDDDDITIGLQYGAYTVEESSGRVQVCALINGTSDIYSTVHLTTISGTAGTGTTSDFHSESHSVIFEPRCARHCVYFNITDDNIVEEREYFNVSLGRTPNLDDRVQLRRTSTTIFINDNDRATVRLDPLVADNTEGRSIELCAVVESASTGCRVEYGFNITFDTRGSADEGEDYSGLQAYLTIPKCRNRQCMTIQITEDQVVEMNETILVSISRSVNSVDYDRSNATITIYDNDNAMVRLKSLYQIEQENVGRASVCAVVNGHPFKSIAFPFYVRFTFNPDSATRPEDFSTTQVDVRYDPVRNEACAQLVVVDTLGVELPESLSVEIELKDDHSAIQISNTQNFGIIEIVDDDVAGIGLERTAYTMSSTAATVEVCLNVSRPEISCPITFPFDIFFNLTTSADVFEVNTTQELSQGEGIEEERRGLYKLLFDSCQKRFCFDVCRRDRTSGDRGRFEMTVTRTPDHGRITEIDSSIGYIEIR</sequence>
<organism evidence="6 7">
    <name type="scientific">Geodia barretti</name>
    <name type="common">Barrett's horny sponge</name>
    <dbReference type="NCBI Taxonomy" id="519541"/>
    <lineage>
        <taxon>Eukaryota</taxon>
        <taxon>Metazoa</taxon>
        <taxon>Porifera</taxon>
        <taxon>Demospongiae</taxon>
        <taxon>Heteroscleromorpha</taxon>
        <taxon>Tetractinellida</taxon>
        <taxon>Astrophorina</taxon>
        <taxon>Geodiidae</taxon>
        <taxon>Geodia</taxon>
    </lineage>
</organism>
<keyword evidence="4" id="KW-0406">Ion transport</keyword>
<feature type="domain" description="Calx-beta" evidence="5">
    <location>
        <begin position="495"/>
        <end position="599"/>
    </location>
</feature>
<keyword evidence="2" id="KW-0677">Repeat</keyword>
<feature type="domain" description="Calx-beta" evidence="5">
    <location>
        <begin position="971"/>
        <end position="1077"/>
    </location>
</feature>
<feature type="domain" description="Calx-beta" evidence="5">
    <location>
        <begin position="1337"/>
        <end position="1442"/>
    </location>
</feature>
<feature type="domain" description="Calx-beta" evidence="5">
    <location>
        <begin position="1694"/>
        <end position="1799"/>
    </location>
</feature>
<evidence type="ECO:0000256" key="2">
    <source>
        <dbReference type="ARBA" id="ARBA00022737"/>
    </source>
</evidence>
<dbReference type="PANTHER" id="PTHR11878:SF76">
    <property type="entry name" value="CALX-BETA DOMAIN-CONTAINING PROTEIN"/>
    <property type="match status" value="1"/>
</dbReference>
<dbReference type="Proteomes" id="UP001174909">
    <property type="component" value="Unassembled WGS sequence"/>
</dbReference>
<dbReference type="Gene3D" id="2.60.40.2030">
    <property type="match status" value="19"/>
</dbReference>
<dbReference type="PANTHER" id="PTHR11878">
    <property type="entry name" value="SODIUM/CALCIUM EXCHANGER"/>
    <property type="match status" value="1"/>
</dbReference>
<evidence type="ECO:0000259" key="5">
    <source>
        <dbReference type="SMART" id="SM00237"/>
    </source>
</evidence>
<feature type="domain" description="Calx-beta" evidence="5">
    <location>
        <begin position="1814"/>
        <end position="1914"/>
    </location>
</feature>
<feature type="domain" description="Calx-beta" evidence="5">
    <location>
        <begin position="130"/>
        <end position="235"/>
    </location>
</feature>
<feature type="domain" description="Calx-beta" evidence="5">
    <location>
        <begin position="375"/>
        <end position="477"/>
    </location>
</feature>
<protein>
    <submittedName>
        <fullName evidence="6">FRAS1-related extracellular matrix protein 2</fullName>
    </submittedName>
</protein>
<keyword evidence="4" id="KW-0813">Transport</keyword>
<evidence type="ECO:0000256" key="3">
    <source>
        <dbReference type="ARBA" id="ARBA00022837"/>
    </source>
</evidence>
<name>A0AA35SDL3_GEOBA</name>
<dbReference type="GO" id="GO:0007154">
    <property type="term" value="P:cell communication"/>
    <property type="evidence" value="ECO:0007669"/>
    <property type="project" value="InterPro"/>
</dbReference>
<evidence type="ECO:0000256" key="4">
    <source>
        <dbReference type="ARBA" id="ARBA00023065"/>
    </source>
</evidence>
<feature type="domain" description="Calx-beta" evidence="5">
    <location>
        <begin position="1573"/>
        <end position="1678"/>
    </location>
</feature>
<dbReference type="InterPro" id="IPR051171">
    <property type="entry name" value="CaCA"/>
</dbReference>
<evidence type="ECO:0000313" key="7">
    <source>
        <dbReference type="Proteomes" id="UP001174909"/>
    </source>
</evidence>
<feature type="domain" description="Calx-beta" evidence="5">
    <location>
        <begin position="734"/>
        <end position="843"/>
    </location>
</feature>
<comment type="caution">
    <text evidence="6">The sequence shown here is derived from an EMBL/GenBank/DDBJ whole genome shotgun (WGS) entry which is preliminary data.</text>
</comment>
<dbReference type="InterPro" id="IPR038081">
    <property type="entry name" value="CalX-like_sf"/>
</dbReference>
<accession>A0AA35SDL3</accession>
<feature type="domain" description="Calx-beta" evidence="5">
    <location>
        <begin position="2171"/>
        <end position="2271"/>
    </location>
</feature>
<dbReference type="Pfam" id="PF03160">
    <property type="entry name" value="Calx-beta"/>
    <property type="match status" value="10"/>
</dbReference>
<reference evidence="6" key="1">
    <citation type="submission" date="2023-03" db="EMBL/GenBank/DDBJ databases">
        <authorList>
            <person name="Steffen K."/>
            <person name="Cardenas P."/>
        </authorList>
    </citation>
    <scope>NUCLEOTIDE SEQUENCE</scope>
</reference>
<keyword evidence="1" id="KW-0732">Signal</keyword>
<dbReference type="EMBL" id="CASHTH010002226">
    <property type="protein sequence ID" value="CAI8026686.1"/>
    <property type="molecule type" value="Genomic_DNA"/>
</dbReference>
<keyword evidence="7" id="KW-1185">Reference proteome</keyword>
<dbReference type="SUPFAM" id="SSF141072">
    <property type="entry name" value="CalX-like"/>
    <property type="match status" value="20"/>
</dbReference>
<evidence type="ECO:0000256" key="1">
    <source>
        <dbReference type="ARBA" id="ARBA00022729"/>
    </source>
</evidence>
<proteinExistence type="predicted"/>
<dbReference type="GO" id="GO:0098703">
    <property type="term" value="P:calcium ion import across plasma membrane"/>
    <property type="evidence" value="ECO:0007669"/>
    <property type="project" value="TreeGrafter"/>
</dbReference>
<feature type="domain" description="Calx-beta" evidence="5">
    <location>
        <begin position="1930"/>
        <end position="2035"/>
    </location>
</feature>
<feature type="domain" description="Calx-beta" evidence="5">
    <location>
        <begin position="1458"/>
        <end position="1557"/>
    </location>
</feature>
<feature type="domain" description="Calx-beta" evidence="5">
    <location>
        <begin position="18"/>
        <end position="115"/>
    </location>
</feature>
<keyword evidence="3" id="KW-0106">Calcium</keyword>
<feature type="domain" description="Calx-beta" evidence="5">
    <location>
        <begin position="614"/>
        <end position="717"/>
    </location>
</feature>
<dbReference type="GO" id="GO:0016020">
    <property type="term" value="C:membrane"/>
    <property type="evidence" value="ECO:0007669"/>
    <property type="project" value="InterPro"/>
</dbReference>